<name>A0A846X4H6_9ACTN</name>
<dbReference type="Proteomes" id="UP000582646">
    <property type="component" value="Unassembled WGS sequence"/>
</dbReference>
<evidence type="ECO:0000313" key="3">
    <source>
        <dbReference type="Proteomes" id="UP000582646"/>
    </source>
</evidence>
<accession>A0A846X4H6</accession>
<dbReference type="InterPro" id="IPR056911">
    <property type="entry name" value="Phage_Znf_bind_put"/>
</dbReference>
<feature type="domain" description="DNA-binding phage zinc finger" evidence="1">
    <location>
        <begin position="15"/>
        <end position="58"/>
    </location>
</feature>
<dbReference type="Pfam" id="PF24623">
    <property type="entry name" value="Phage_zn_bind_8"/>
    <property type="match status" value="1"/>
</dbReference>
<dbReference type="EMBL" id="JAAXOQ010000018">
    <property type="protein sequence ID" value="NKY19465.1"/>
    <property type="molecule type" value="Genomic_DNA"/>
</dbReference>
<reference evidence="2 3" key="1">
    <citation type="submission" date="2020-04" db="EMBL/GenBank/DDBJ databases">
        <title>MicrobeNet Type strains.</title>
        <authorList>
            <person name="Nicholson A.C."/>
        </authorList>
    </citation>
    <scope>NUCLEOTIDE SEQUENCE [LARGE SCALE GENOMIC DNA]</scope>
    <source>
        <strain evidence="2 3">DSM 44113</strain>
    </source>
</reference>
<gene>
    <name evidence="2" type="ORF">HF999_13950</name>
</gene>
<dbReference type="RefSeq" id="WP_168546461.1">
    <property type="nucleotide sequence ID" value="NZ_BAAAKS010000019.1"/>
</dbReference>
<keyword evidence="3" id="KW-1185">Reference proteome</keyword>
<sequence length="75" mass="8369">MSAARGAVDPSALYVRIACPSPLCRAGVGEPCHPDRPNLWHVLRIDAWNRSDLARQLTREYLPDEAVLIDDGWTL</sequence>
<proteinExistence type="predicted"/>
<dbReference type="AlphaFoldDB" id="A0A846X4H6"/>
<protein>
    <recommendedName>
        <fullName evidence="1">DNA-binding phage zinc finger domain-containing protein</fullName>
    </recommendedName>
</protein>
<comment type="caution">
    <text evidence="2">The sequence shown here is derived from an EMBL/GenBank/DDBJ whole genome shotgun (WGS) entry which is preliminary data.</text>
</comment>
<evidence type="ECO:0000313" key="2">
    <source>
        <dbReference type="EMBL" id="NKY19465.1"/>
    </source>
</evidence>
<organism evidence="2 3">
    <name type="scientific">Tsukamurella spumae</name>
    <dbReference type="NCBI Taxonomy" id="44753"/>
    <lineage>
        <taxon>Bacteria</taxon>
        <taxon>Bacillati</taxon>
        <taxon>Actinomycetota</taxon>
        <taxon>Actinomycetes</taxon>
        <taxon>Mycobacteriales</taxon>
        <taxon>Tsukamurellaceae</taxon>
        <taxon>Tsukamurella</taxon>
    </lineage>
</organism>
<evidence type="ECO:0000259" key="1">
    <source>
        <dbReference type="Pfam" id="PF24623"/>
    </source>
</evidence>